<keyword evidence="6" id="KW-1185">Reference proteome</keyword>
<dbReference type="GO" id="GO:0042558">
    <property type="term" value="P:pteridine-containing compound metabolic process"/>
    <property type="evidence" value="ECO:0007669"/>
    <property type="project" value="InterPro"/>
</dbReference>
<dbReference type="Proteomes" id="UP000199608">
    <property type="component" value="Unassembled WGS sequence"/>
</dbReference>
<dbReference type="GO" id="GO:0008705">
    <property type="term" value="F:methionine synthase activity"/>
    <property type="evidence" value="ECO:0007669"/>
    <property type="project" value="TreeGrafter"/>
</dbReference>
<feature type="domain" description="Pterin-binding" evidence="4">
    <location>
        <begin position="1"/>
        <end position="264"/>
    </location>
</feature>
<dbReference type="Gene3D" id="3.20.20.20">
    <property type="entry name" value="Dihydropteroate synthase-like"/>
    <property type="match status" value="1"/>
</dbReference>
<gene>
    <name evidence="5" type="ORF">SAMN04487931_102330</name>
</gene>
<evidence type="ECO:0000256" key="2">
    <source>
        <dbReference type="ARBA" id="ARBA00022603"/>
    </source>
</evidence>
<name>A0A1H2DYP7_9BACT</name>
<dbReference type="RefSeq" id="WP_092230763.1">
    <property type="nucleotide sequence ID" value="NZ_FNLL01000002.1"/>
</dbReference>
<evidence type="ECO:0000256" key="1">
    <source>
        <dbReference type="ARBA" id="ARBA00010398"/>
    </source>
</evidence>
<dbReference type="InterPro" id="IPR011005">
    <property type="entry name" value="Dihydropteroate_synth-like_sf"/>
</dbReference>
<keyword evidence="2 5" id="KW-0489">Methyltransferase</keyword>
<dbReference type="InterPro" id="IPR000489">
    <property type="entry name" value="Pterin-binding_dom"/>
</dbReference>
<proteinExistence type="inferred from homology"/>
<dbReference type="PROSITE" id="PS50972">
    <property type="entry name" value="PTERIN_BINDING"/>
    <property type="match status" value="1"/>
</dbReference>
<evidence type="ECO:0000313" key="6">
    <source>
        <dbReference type="Proteomes" id="UP000199608"/>
    </source>
</evidence>
<dbReference type="InterPro" id="IPR050554">
    <property type="entry name" value="Met_Synthase/Corrinoid"/>
</dbReference>
<keyword evidence="3 5" id="KW-0808">Transferase</keyword>
<comment type="similarity">
    <text evidence="1">Belongs to the vitamin-B12 dependent methionine synthase family.</text>
</comment>
<evidence type="ECO:0000259" key="4">
    <source>
        <dbReference type="PROSITE" id="PS50972"/>
    </source>
</evidence>
<dbReference type="GO" id="GO:0032259">
    <property type="term" value="P:methylation"/>
    <property type="evidence" value="ECO:0007669"/>
    <property type="project" value="UniProtKB-KW"/>
</dbReference>
<reference evidence="6" key="1">
    <citation type="submission" date="2016-10" db="EMBL/GenBank/DDBJ databases">
        <authorList>
            <person name="Varghese N."/>
            <person name="Submissions S."/>
        </authorList>
    </citation>
    <scope>NUCLEOTIDE SEQUENCE [LARGE SCALE GENOMIC DNA]</scope>
    <source>
        <strain evidence="6">DSM 3384</strain>
    </source>
</reference>
<sequence>MKLIADNLRITKTDVQDALNVRDPRPVQDLVKLCAAKGAFAIDVNTGPLGKSPEEGMVFFIKAVESVTNFPLLIDTSNPAAMRAGVEAAHNRVIINGFSLEPQKIEKILPLAQEHDADIVGFLLYPDSRVPKDEAERFEVALELFERAEAAGVSKERIIIDPIVPPLAWEDGIVQARAVLNVIRTLPDLMGFPVRTIAGVSNLTTGAKDKAKKNLMEQAYVAMLAEVGLDYALLDILNREIVSAARAAAILAREDIFSWGMIPG</sequence>
<organism evidence="5 6">
    <name type="scientific">Desulfobacula phenolica</name>
    <dbReference type="NCBI Taxonomy" id="90732"/>
    <lineage>
        <taxon>Bacteria</taxon>
        <taxon>Pseudomonadati</taxon>
        <taxon>Thermodesulfobacteriota</taxon>
        <taxon>Desulfobacteria</taxon>
        <taxon>Desulfobacterales</taxon>
        <taxon>Desulfobacteraceae</taxon>
        <taxon>Desulfobacula</taxon>
    </lineage>
</organism>
<evidence type="ECO:0000256" key="3">
    <source>
        <dbReference type="ARBA" id="ARBA00022679"/>
    </source>
</evidence>
<dbReference type="GO" id="GO:0005829">
    <property type="term" value="C:cytosol"/>
    <property type="evidence" value="ECO:0007669"/>
    <property type="project" value="TreeGrafter"/>
</dbReference>
<dbReference type="AlphaFoldDB" id="A0A1H2DYP7"/>
<accession>A0A1H2DYP7</accession>
<evidence type="ECO:0000313" key="5">
    <source>
        <dbReference type="EMBL" id="SDT87925.1"/>
    </source>
</evidence>
<dbReference type="Pfam" id="PF00809">
    <property type="entry name" value="Pterin_bind"/>
    <property type="match status" value="1"/>
</dbReference>
<dbReference type="EMBL" id="FNLL01000002">
    <property type="protein sequence ID" value="SDT87925.1"/>
    <property type="molecule type" value="Genomic_DNA"/>
</dbReference>
<dbReference type="SUPFAM" id="SSF51717">
    <property type="entry name" value="Dihydropteroate synthetase-like"/>
    <property type="match status" value="1"/>
</dbReference>
<dbReference type="PANTHER" id="PTHR45833">
    <property type="entry name" value="METHIONINE SYNTHASE"/>
    <property type="match status" value="1"/>
</dbReference>
<protein>
    <submittedName>
        <fullName evidence="5">5-methyltetrahydrofolate corrinoid/iron sulfur protein methyltransferase</fullName>
    </submittedName>
</protein>